<dbReference type="EMBL" id="FZOJ01000008">
    <property type="protein sequence ID" value="SNS33610.1"/>
    <property type="molecule type" value="Genomic_DNA"/>
</dbReference>
<organism evidence="2 3">
    <name type="scientific">Anaerovirgula multivorans</name>
    <dbReference type="NCBI Taxonomy" id="312168"/>
    <lineage>
        <taxon>Bacteria</taxon>
        <taxon>Bacillati</taxon>
        <taxon>Bacillota</taxon>
        <taxon>Clostridia</taxon>
        <taxon>Peptostreptococcales</taxon>
        <taxon>Natronincolaceae</taxon>
        <taxon>Anaerovirgula</taxon>
    </lineage>
</organism>
<dbReference type="GO" id="GO:0008641">
    <property type="term" value="F:ubiquitin-like modifier activating enzyme activity"/>
    <property type="evidence" value="ECO:0007669"/>
    <property type="project" value="InterPro"/>
</dbReference>
<dbReference type="FunFam" id="3.40.50.720:FF:000141">
    <property type="entry name" value="tRNA threonylcarbamoyladenosine dehydratase"/>
    <property type="match status" value="1"/>
</dbReference>
<dbReference type="Pfam" id="PF00899">
    <property type="entry name" value="ThiF"/>
    <property type="match status" value="1"/>
</dbReference>
<dbReference type="GO" id="GO:0061504">
    <property type="term" value="P:cyclic threonylcarbamoyladenosine biosynthetic process"/>
    <property type="evidence" value="ECO:0007669"/>
    <property type="project" value="TreeGrafter"/>
</dbReference>
<name>A0A239DM47_9FIRM</name>
<evidence type="ECO:0000259" key="1">
    <source>
        <dbReference type="Pfam" id="PF00899"/>
    </source>
</evidence>
<dbReference type="Proteomes" id="UP000198304">
    <property type="component" value="Unassembled WGS sequence"/>
</dbReference>
<proteinExistence type="predicted"/>
<dbReference type="Gene3D" id="3.40.50.720">
    <property type="entry name" value="NAD(P)-binding Rossmann-like Domain"/>
    <property type="match status" value="1"/>
</dbReference>
<reference evidence="2 3" key="1">
    <citation type="submission" date="2017-06" db="EMBL/GenBank/DDBJ databases">
        <authorList>
            <person name="Kim H.J."/>
            <person name="Triplett B.A."/>
        </authorList>
    </citation>
    <scope>NUCLEOTIDE SEQUENCE [LARGE SCALE GENOMIC DNA]</scope>
    <source>
        <strain evidence="2 3">SCA</strain>
    </source>
</reference>
<dbReference type="InterPro" id="IPR000594">
    <property type="entry name" value="ThiF_NAD_FAD-bd"/>
</dbReference>
<dbReference type="SUPFAM" id="SSF69572">
    <property type="entry name" value="Activating enzymes of the ubiquitin-like proteins"/>
    <property type="match status" value="1"/>
</dbReference>
<dbReference type="InterPro" id="IPR035985">
    <property type="entry name" value="Ubiquitin-activating_enz"/>
</dbReference>
<dbReference type="GO" id="GO:0061503">
    <property type="term" value="F:tRNA threonylcarbamoyladenosine dehydratase"/>
    <property type="evidence" value="ECO:0007669"/>
    <property type="project" value="TreeGrafter"/>
</dbReference>
<protein>
    <submittedName>
        <fullName evidence="2">tRNA A37 threonylcarbamoyladenosine dehydratase</fullName>
    </submittedName>
</protein>
<sequence>MVLHPFSRSELLIGTEGLSKLKNSTVAIFGIGGVGTFAAEALARTAVGAFVLVDDDDICLTNINRQIHATRSTVGKSKVDMMKERILDINPKAEVTTYKELYNSDSAERLLNDNYDYVIDAIDMVTAKIDLIQRCKERNIPIISSMGAGNKLDPTKFVVEDIYKTSICPLAKVLRKELRKRNIKDLKVVYSKENPITPLQIDSDCKTDCICPNKDRTCTVRHQIPGSVAFVPSAVGLIIASVVVRDLIDWEYNE</sequence>
<evidence type="ECO:0000313" key="3">
    <source>
        <dbReference type="Proteomes" id="UP000198304"/>
    </source>
</evidence>
<feature type="domain" description="THIF-type NAD/FAD binding fold" evidence="1">
    <location>
        <begin position="8"/>
        <end position="245"/>
    </location>
</feature>
<dbReference type="AlphaFoldDB" id="A0A239DM47"/>
<keyword evidence="3" id="KW-1185">Reference proteome</keyword>
<dbReference type="PANTHER" id="PTHR43267:SF1">
    <property type="entry name" value="TRNA THREONYLCARBAMOYLADENOSINE DEHYDRATASE"/>
    <property type="match status" value="1"/>
</dbReference>
<dbReference type="CDD" id="cd00755">
    <property type="entry name" value="YgdL_like"/>
    <property type="match status" value="1"/>
</dbReference>
<dbReference type="RefSeq" id="WP_330397031.1">
    <property type="nucleotide sequence ID" value="NZ_FZOJ01000008.1"/>
</dbReference>
<dbReference type="InterPro" id="IPR045886">
    <property type="entry name" value="ThiF/MoeB/HesA"/>
</dbReference>
<accession>A0A239DM47</accession>
<evidence type="ECO:0000313" key="2">
    <source>
        <dbReference type="EMBL" id="SNS33610.1"/>
    </source>
</evidence>
<dbReference type="PANTHER" id="PTHR43267">
    <property type="entry name" value="TRNA THREONYLCARBAMOYLADENOSINE DEHYDRATASE"/>
    <property type="match status" value="1"/>
</dbReference>
<gene>
    <name evidence="2" type="ORF">SAMN05446037_100844</name>
</gene>